<dbReference type="Proteomes" id="UP001054252">
    <property type="component" value="Unassembled WGS sequence"/>
</dbReference>
<evidence type="ECO:0000313" key="2">
    <source>
        <dbReference type="EMBL" id="GKV42193.1"/>
    </source>
</evidence>
<reference evidence="2 3" key="1">
    <citation type="journal article" date="2021" name="Commun. Biol.">
        <title>The genome of Shorea leprosula (Dipterocarpaceae) highlights the ecological relevance of drought in aseasonal tropical rainforests.</title>
        <authorList>
            <person name="Ng K.K.S."/>
            <person name="Kobayashi M.J."/>
            <person name="Fawcett J.A."/>
            <person name="Hatakeyama M."/>
            <person name="Paape T."/>
            <person name="Ng C.H."/>
            <person name="Ang C.C."/>
            <person name="Tnah L.H."/>
            <person name="Lee C.T."/>
            <person name="Nishiyama T."/>
            <person name="Sese J."/>
            <person name="O'Brien M.J."/>
            <person name="Copetti D."/>
            <person name="Mohd Noor M.I."/>
            <person name="Ong R.C."/>
            <person name="Putra M."/>
            <person name="Sireger I.Z."/>
            <person name="Indrioko S."/>
            <person name="Kosugi Y."/>
            <person name="Izuno A."/>
            <person name="Isagi Y."/>
            <person name="Lee S.L."/>
            <person name="Shimizu K.K."/>
        </authorList>
    </citation>
    <scope>NUCLEOTIDE SEQUENCE [LARGE SCALE GENOMIC DNA]</scope>
    <source>
        <strain evidence="2">214</strain>
    </source>
</reference>
<evidence type="ECO:0000313" key="3">
    <source>
        <dbReference type="Proteomes" id="UP001054252"/>
    </source>
</evidence>
<dbReference type="EMBL" id="BPVZ01000156">
    <property type="protein sequence ID" value="GKV42193.1"/>
    <property type="molecule type" value="Genomic_DNA"/>
</dbReference>
<evidence type="ECO:0000256" key="1">
    <source>
        <dbReference type="SAM" id="MobiDB-lite"/>
    </source>
</evidence>
<sequence>MTKSSMQNQIQFNNKMFPDKPLMQSPVQFNNSVS</sequence>
<feature type="compositionally biased region" description="Polar residues" evidence="1">
    <location>
        <begin position="25"/>
        <end position="34"/>
    </location>
</feature>
<comment type="caution">
    <text evidence="2">The sequence shown here is derived from an EMBL/GenBank/DDBJ whole genome shotgun (WGS) entry which is preliminary data.</text>
</comment>
<proteinExistence type="predicted"/>
<protein>
    <submittedName>
        <fullName evidence="2">Uncharacterized protein</fullName>
    </submittedName>
</protein>
<feature type="compositionally biased region" description="Polar residues" evidence="1">
    <location>
        <begin position="1"/>
        <end position="14"/>
    </location>
</feature>
<keyword evidence="3" id="KW-1185">Reference proteome</keyword>
<organism evidence="2 3">
    <name type="scientific">Rubroshorea leprosula</name>
    <dbReference type="NCBI Taxonomy" id="152421"/>
    <lineage>
        <taxon>Eukaryota</taxon>
        <taxon>Viridiplantae</taxon>
        <taxon>Streptophyta</taxon>
        <taxon>Embryophyta</taxon>
        <taxon>Tracheophyta</taxon>
        <taxon>Spermatophyta</taxon>
        <taxon>Magnoliopsida</taxon>
        <taxon>eudicotyledons</taxon>
        <taxon>Gunneridae</taxon>
        <taxon>Pentapetalae</taxon>
        <taxon>rosids</taxon>
        <taxon>malvids</taxon>
        <taxon>Malvales</taxon>
        <taxon>Dipterocarpaceae</taxon>
        <taxon>Rubroshorea</taxon>
    </lineage>
</organism>
<feature type="region of interest" description="Disordered" evidence="1">
    <location>
        <begin position="1"/>
        <end position="34"/>
    </location>
</feature>
<accession>A0AAV5LYC8</accession>
<name>A0AAV5LYC8_9ROSI</name>
<gene>
    <name evidence="2" type="ORF">SLEP1_g49630</name>
</gene>
<dbReference type="AlphaFoldDB" id="A0AAV5LYC8"/>